<evidence type="ECO:0000256" key="1">
    <source>
        <dbReference type="ARBA" id="ARBA00001957"/>
    </source>
</evidence>
<dbReference type="FunFam" id="3.30.559.30:FF:000001">
    <property type="entry name" value="Non-ribosomal peptide synthetase"/>
    <property type="match status" value="2"/>
</dbReference>
<dbReference type="FunFam" id="2.30.38.10:FF:000001">
    <property type="entry name" value="Non-ribosomal peptide synthetase PvdI"/>
    <property type="match status" value="6"/>
</dbReference>
<feature type="domain" description="Carrier" evidence="7">
    <location>
        <begin position="970"/>
        <end position="1045"/>
    </location>
</feature>
<dbReference type="GO" id="GO:0072330">
    <property type="term" value="P:monocarboxylic acid biosynthetic process"/>
    <property type="evidence" value="ECO:0007669"/>
    <property type="project" value="UniProtKB-ARBA"/>
</dbReference>
<evidence type="ECO:0000256" key="5">
    <source>
        <dbReference type="ARBA" id="ARBA00022598"/>
    </source>
</evidence>
<keyword evidence="6" id="KW-0677">Repeat</keyword>
<dbReference type="InterPro" id="IPR045851">
    <property type="entry name" value="AMP-bd_C_sf"/>
</dbReference>
<comment type="similarity">
    <text evidence="2">Belongs to the ATP-dependent AMP-binding enzyme family.</text>
</comment>
<dbReference type="GO" id="GO:0043041">
    <property type="term" value="P:amino acid activation for nonribosomal peptide biosynthetic process"/>
    <property type="evidence" value="ECO:0007669"/>
    <property type="project" value="TreeGrafter"/>
</dbReference>
<dbReference type="NCBIfam" id="TIGR01720">
    <property type="entry name" value="NRPS-para261"/>
    <property type="match status" value="1"/>
</dbReference>
<comment type="cofactor">
    <cofactor evidence="1">
        <name>pantetheine 4'-phosphate</name>
        <dbReference type="ChEBI" id="CHEBI:47942"/>
    </cofactor>
</comment>
<dbReference type="InterPro" id="IPR036736">
    <property type="entry name" value="ACP-like_sf"/>
</dbReference>
<dbReference type="InterPro" id="IPR006162">
    <property type="entry name" value="Ppantetheine_attach_site"/>
</dbReference>
<dbReference type="InterPro" id="IPR020845">
    <property type="entry name" value="AMP-binding_CS"/>
</dbReference>
<evidence type="ECO:0000256" key="6">
    <source>
        <dbReference type="ARBA" id="ARBA00022737"/>
    </source>
</evidence>
<dbReference type="NCBIfam" id="TIGR01733">
    <property type="entry name" value="AA-adenyl-dom"/>
    <property type="match status" value="7"/>
</dbReference>
<comment type="caution">
    <text evidence="8">The sequence shown here is derived from an EMBL/GenBank/DDBJ whole genome shotgun (WGS) entry which is preliminary data.</text>
</comment>
<dbReference type="InterPro" id="IPR023213">
    <property type="entry name" value="CAT-like_dom_sf"/>
</dbReference>
<dbReference type="EMBL" id="QLLR01000014">
    <property type="protein sequence ID" value="RAJ29237.1"/>
    <property type="molecule type" value="Genomic_DNA"/>
</dbReference>
<dbReference type="RefSeq" id="WP_111634399.1">
    <property type="nucleotide sequence ID" value="NZ_QLLR01000014.1"/>
</dbReference>
<gene>
    <name evidence="8" type="ORF">LY11_02941</name>
</gene>
<dbReference type="FunFam" id="3.40.50.12780:FF:000012">
    <property type="entry name" value="Non-ribosomal peptide synthetase"/>
    <property type="match status" value="7"/>
</dbReference>
<dbReference type="SUPFAM" id="SSF52777">
    <property type="entry name" value="CoA-dependent acyltransferases"/>
    <property type="match status" value="16"/>
</dbReference>
<keyword evidence="3" id="KW-0596">Phosphopantetheine</keyword>
<sequence>MSLHTFPLHPAQQDVYIDQLINTEAPYYNVGGYIRLTGSLDKEKFIQAVNSALEIFDALKMKFDLNDPVPVIYIDDTYQKFELPELVFEEGENKRAEIEQWIKERLAIPFEVKKENILTEQYLIHVTDQEHLYYFKLHHLITDGYGLSGLNQYVAQKYKSLVTGEAVVFKHPSYIEEAARAAAYYSTDAYKAEGDYWKKKLEKRPSHVLSSRYPTDEKWNTKCDTFIMEFTPQERSKLEALQLKTKASIQQLTLAALMIYFSSIQDQSEFVFGIPLHRRRTKQLRVIPGMFTGIIPFLGSCVPGTKVIDLLKSIAASQREDYRNQNYLIGDLSRHFKINAVEDALIEIVVNYAPMDFQLDFGDGLTGTANNVPSGHLPFPMEMFWYDYGQQQPLQLRMDFQVQYFDKKEVGLLAERILFMLDQFDYMLDSDISEINTLPGKERELLKSLSHSPASSFAHDPKMLTELLDEQATLRPDAVAIKLEGAELTYKQLQERSNQLSHYLHGLGIKKDTIIPICIERSIEMLIAIIGIMKAGAAYVPVDTSYPAERINYMLEDTAAELMICSKETKAQLTSSIQVITIEEGSPVFEGQPGDHPAVIPEGKDLCYVIYTSGSTGKPKGVMVEHAGMINHLFAKIEDLEMDAETVLAFTASYTFDISVWQMFAALLCGGRTVIYTDELIYKPSALIGAVAQDQITILELVPSYLAAVLQEEMDIPLEKLRYLMVTGEAVNQHVLSLWFGHRYYANIPVVNAYGPTEASDDITHHIMYATPKNINVPLGKPVRNLRIHIFDQTMELTPMGIPGEICVAGIGVSRGYLGRPELTKEKFIKDPFSTDPAQRMYRTGDLGRWLPDGTIEYLGRIDDQVKIRGYRIELGEIEHALQQSGFVSQAVVIAKEEVNGNKRLLGYIVPAAGYDKDGVLDYLKEKLPAYMIPALVELEQLPLSANGKIDKKALPDATAEAVITTAYVAPRDQTEEFLAAQWQQLLQVSPIGVYDSFFELGGHSLLGMRLIAAITKELQVVITMKKLFLYPTIAALAAHIAQQEKGTQLTIISQPRTTRMPLSFSQEGLWFIDQLEGSSHYHIPLVLKLQGKLNTEALQFALKDIVSRHEILRTVIGQQDGIGYQQVQSADYWKTEEINANVDLQGAITAFMYRPFDLSADYMLRASIIAGETEEHILAITIHHIAADGWSTPIIIKELSVLYNHYAGYQNSLLPQLSLQYADYAIWQRNYMTGRVLQAEQDYWRKQLSGTEPLNLATDYTRPPVQSKKGAILEVEIGNDLLQKLNHFNKEQNVTLFMTLMSVCKALLYRYTNQEDICVGTPLAGRKQQEVENMIGFFVNTLAIRNQVNGSLSFTELLQMVKETLLESYEHQDLPFDEVVKVAGENWDMSRSPVFQVMFLLQDAMDLSSIKLEGISATAENVEHSIAKFDLSFIVTEKKEGLTLGIEYCTDLFERDTILRMAEHYIQLLEAAAGLPALQIGQLPMLTAEDEHQLLHEFNQPVNRLARNRTILDVFAEKVNAAPDAIAVWYQQTQVSYRELDKLSNQLGHYLRDQGVKEDSLVPIYLDRGLEMIIGIMGILKAGAAYVPVDTQYPAERVKFMLEDIDSNWCLTNGAFAEALQEISSGKKLDITILDYAAISSLHKKSTKIKTSLWPHNLAYMIYTSGSTGTPKGVLVEHGGVVNLASSQAKALRLAPGMRTLQFASFGFDASCYELFNTLLTGGCLVIPEKEDILSADRFSRFMNDYGVEVVTLPPSYLNVIKDNIPVSVKTIVSAGEALNSEAARKIQAYGIRLVNAYGPTENTVCATLSDDPVKEKGRVVIGKPIANVSVHILDESGQLVPIGVPGELHIGGVQVARGYFNRAELTAEKFITDPFMQHARLYRSGDLARWLPDGNIEYLGRTDDQVKIRGYRVELGEIAAVIQQSKLVRESVVLARVNGDGNKQLVGYIIPAENYNREELTAYLKQVLPEYMIPLVVELEFFPMSTSGKVDRKALPDPVGELLKKKIYVAPGNPTEQVLAVIWEDLMAIDSAGVNDDFFELGGHSLLAIRLIAAIRKQLQVELAVKDIFIHRTIASLAVHIQQQENSILLPALTPQVRPVHIPLSFSQERLWFIDRLEGSTHYHISTVLHIKGKVNREALQYALQTIVNRHEVLRTVIREEEGVAYQHILAADEWALKKVDNTDGIHDLANQPFDLAADHSLRAGLLNKATDEYTLLITMHHIASDGWSVAILARELSELYGAYIANREHQLPSLPIQYADYALWQKAYVTGEVLKQQKQYWINKLSGLSPLNLTTDYPRPAVQSNHGALLGFTLDKELTAQLNTLTQAQGATLFITMMAAFKVLLYRYSGQTDICVGTPLAGRKQQEEENLIGFFVNTLAVRSDLSDNPVFTDFLQQVKGTLLEGYDYQDMPFEKIVEAVATTRDLSRHPLFQAMFVLQNMPDEVVFELGDLSLTTTDLEETTAKFDLVFTVVPKGEELLLGIEYGTDLFSAQTIQKMAGHYNQLLKAIVADPEQKTGALNILTEQEEKELVKISSGQLINYGDELTFVHAFQTQVKNTPDAPALRFEEQVLSFAELNERANQLAHYLRTKGVKRDSMVPICMNRGLDMIVAVVGIWKAGGAYVPVDPKYPQDRISYMLADCEAAVVIADPVSQAVLPSDLKVTVIALAHDLEILQSQPVDSPEIMTTPADLAYVLYTSGSTGKPKGVLVEHAGLFNHLLAMVDEFTMNEKTILAFTAPYTFDISVWQMVNTLICGGCTIIYPESLILRPDALIRTVDQQEVTLLQLVPSYLNAVLQEETEVTLSALQYLLVTGEAVTRALLALWFAHPRFKSIQVVNAYGPTEASDDVSFYFMSDTPDAVNIPVGVPIQNLRLYVLDSAGQQCPIGIPGEICVAGIGVARGYLKRPELTAEKFVEDPLHAGERMYKTGDLGRWLPDGNMEYLGRMDDQVKIRGFRIELGEIESVLQDHPLVTQAVVVAKADESGIKRLIGYVVPEEGADRDELAEYLKERLPEYMVPVIFMMKVFPLTANGKIDKKALPDVASATLREYAAPRDQSEQQLAEIWERLLEIPQAGIYDNFFERGGHSLLVIRLIAAIRKEMHTELLVKDVFIRPTIHELAAHIRLMEVKELHAGIIVQTRPELIPLSYSQERLWFIDQLEGSVHYHIPAVFRLNGMVNKQALSYALQQIINRHEALRTVIREKEGVPFQYILAPDQWQLEELTLEGELHHQISAFIDRPFVLSADHMLRAGLIQLGNEEHILVVAIHHIASDGWSSAIIVRELSALYTAYLENTVAALTLPEVQYADYAIWQRQYLKGAVLESLQHYWKQQLSGLEPLALPTDFIRPVVQSTKGAMLTFSIDPELSKALNELSQQQGTTLFMTLMSVLQVLLYRYTGQEDICIGTPVAGRSRQEVEELVGFFINTIAIRAGLNENLSFTELLQQVKTTLLEAYEHQELPFEKVVDTVVKSRDMSISPLFQVMFVLQNVPDHAGWAMPGLTLTEDEVELTTAKFDLIFNMEEAEDGLILNIEYCTDLFRPATISRMAGHFEQLLRAVTTTPAQQISVLPLLTAPEKQTLLQTFTGVRAAYPKEETIVSLFEAQALKTPDAIAVSYEADHLTYRQLHERANQLGHYLSSIGVVKETLVPLCMNNGLDMIVAILGVLKAGGVYVPMDPAYPEDRIQYMVEDTAAAIVISNSADSNVLKTIDAIRVLVEMDTDFEMISKYSTEPVPVAVNAENLAYVIYTSGSTGRPKGVLIEHRNVVRLFETETPLYDFNAQDVWTMFHSFCFDFSVWEMYGALFYGGRLVLVPKHISRDITLFAELLVKEKVTVLNQTPSSFYVLQDYLVTYTDTIAVRYVIFGGEALNPGKLRPWKEAYQDCLLINMYGITETTVHVTYQLLDDQHLTSSASIIGKTIPTLSAYILDAKQNPVPIGVPGELYISGAGVARGYLNRAELSAERFIANPFEAGERLYRTGDLARWYPDGNIEYLGRIDDQVKIRGFRIELGEIESCLQESGLVSNSVVLARTGHSGDKQLVGYVVPEAAFSKEAVQKWLGTRLPEYMVPAIWVMVEDIPLTSNGKVNRKALPEPEVDKLLSTVYEAGRNETEEKLSSIWQELLGAERIGIHDNFFELGGDSISIIRVVSKIKQLFNKEVKVFEVYKAATVAQLGTVVDSKAVLLNSRVLYDQITAEIAELKNTMLPKLENAAAIEDVYPMSDIERGMIYVSLLNPKEALYHDQFVCPVPVTFDAGLLKRAYELLAAKHSILRTAFKLDVDGNDLQLVHKTIDVIIPSFDIKDLKEEFVKDTVERYLEEERATPFIPEKAPLWRAAVFTQKEQNILAFQFHHAILDGWSLASLNTELFNLCNQLIREPEQVVLPLLKCTYKDFIIESLIAKNSDDHTQFWENELEDYKRLDIFTTENDFQVLNHQFDADVVTLLKERTKQDNISLKGLAMGAYLYALNLLTQEDELTVGLVTNNRPLVEDADQLLGCFLNTNPFRLKISAEELTWSSYFEAIEAQLLSLKERDRTSLFEITKATGEQSSHDNPFFDALFNYINFHVYNKLDAGIAETIADESAQEELAIAGYELTNTYLDCTVNTTGDTFSIQYILRKKLKSGKKLAELLEYFNNIIQAYLTDYTGLIKESIILPVQESTQLLEVFTGVPTGYPQEETIISLFEAQAIKTPDAIAVSYETSHLTYRQLQERSNQLGHYLCEIGLTKEMLVPVCMSNGPDMIVALLGVLKAGGAYVPMDPAYPQDRIQYMVEDTAATIVISNSTDNETLKSISSIRKLVEMDTDQELISQYPVSPVMVKVDPDNLAYVIYTSGSTGRPKGVLIEHVNVVRLFETESPLYDFNEQDVWTMFHSFCFDFSVWEMYGALFYGGRLVIVPKHISRDTTLFAKLLAEEKVTVLNQTPSSFYVLQDYLVTYTDTISVRYVIFGGEALNPGKLKPWREAYTDCLLINMYGITETTVHVTYQLLDEQHLNSSASIIGKTIPTLSAYILDGQQNLVPIGVPGELYISGAGVARGYLNRAELTAERFIANPFAEGERLYRTGDLARWYPDGNIEYLGRIDDQVKIRGFRIELGEIESALQLSGLVSNSVVLARTGHSGDKQLVAYVVPEKEFDKEAVQNWLGDRLPEYMVPAIWVLMEEIPLTSNGKVNRKELPDPQAGALSEHEYIAPRTATEVKIAAIWQQLLAVARIGIYDNFFELGGHSLLAIRLLGAMRRELKVEMQVKELFAHATIAALAAYADKSSDRILLPAITVQPKPERIPLSFGQERLWFIDQLEGSTHYHIPAVLKMQGRVNKEALQYAIQQVINRHEILRTVVLQAPYGGMVEQQVLPSDLWQLEEIAESAIVDFIDRPFILSADHMLRAGLITLAADEYRLAIVMHHISSDGWSVSLLVNEITTLYNAYTTQQVVSLAPLPIQYADYALWERAYLTGAVLAQQQAYWEKQLAGLEPLELPADYPRPAVQSTNGAVLRFEIEEELTSGLHALSNEQSATLFMTLFASFQVLLHRYSGQESICVGTPVAGRRQQEVEELIGFFVNTLAIHTDLSGNPSFADLLQRVKTTLLDGYEHQDMPFEKIVEAVVKTRDLSRSPLFQVLFVMQDTVATSADGFHEIAISAVENEHVVAQFDLTFTLAEEAGVLQLSIDYCTDIFAGDTIARMGRHYQQLLRSVVETPSQDIAALVMLTQEEENTLQEIGQGPLVGYPQDETFVSLFEKQAANTPDAVALVYENDTLTYRQLNEQANQLAYHLITSGAKPDILIPVCINRSPEMIISILGVMKAGAAYIPVDTNYPPHRISYLLEDAKATIVISNSTVSNVIPATSATLVLMDVERGMLKQYPVTNPATIATPQDLSYVIYTSGSTGTPKGVLVEHDGMLNHLFAKVNDLQLNAASVLAYTASYTFDISVWQMFAALLCGGRTVIYDDVLILQPVSFIGQVAEDEITILELVPSYLSALLQEELDVKLEKLQYLLVTGEAVNQPLLEQWFSHPLYGNIPVVNAYGPTEASDDITHFVMYETPVGNSVPLGKPVQNLHISILDKSGRLCALGIPGEICVTGVGVSRGYLNRPELTAEKFVTNLQGERMYKTGDLGRWLADGTIEYLGRIDDQVKIRGYRIELGEIEKVLLQHEQVTAAVVVVKSGNLVGYITGAAADKDTIRQYLLQKLPEYMVPVLVELEQLPLTANGKVDRKLLPDPSAALLVNNLYAAPRNETEQTLVRIWEELLETTEVGVNDNFFERGGHSLLAIRLLALIRSRLKAELVVKDIFVYPTIAGQADFLLAQHPADLLPPVTAQLRPQHIPLSFSQERLWFIDRLEGTVHYHIPGVFKLQGELNRESLQYAIQQIVNRHEVLRSVIHWSEEDNSAYQQILAQNQWQLSAIEPESGSGDFTTAIQAFIQTPFDLSADHMLRAGLVKHSETAHLLVLVTHHIASDGWSEGILVKELTELYNAHVEQREASLSPMPLQYADYAMWQRNYLQGTVLTKQLDYWTTQLADTTVLDLPVDFTRPAVQSTNGAMADFKLDTELSKQLLQFSQQQGTTLFMTLLAAFKVLLYRYSGQDDIAVGIPVAGRKQEEVEGLIGFFINTLAIRTNLSGQPAFSDLLKQVKETLLEGYTYQDTPFEKVVDAVVENRDISRTPVFQVMFVLQNTPEEAEVKLGDMVLSVEETEHTSSKFELTFVLKENEDGLDLSIEYCTDLFHAATIARMAGHYEQLLQAILSEPEQQISSINFLTTIEEQQVLEDFATAPVNYPVTADQTLVSLFRAQALNNPDAIALVAENISLTYGELDRKSDQLAQELKGKGVDAEQLIPVCLDRSPELIISILGILKAGGAYVPVDAGYPQDRIAYMLADCNSSLVITNNKYAALCHKEEASLILIEELDAIWSNEEVVFNSDILPNQLAYVIYTSGSTGRPKGVMVEHQSVVNLVNWHIGAYEVTAESKATAMASIGFDAFGWEIWPYLGAGSTLHLLDDDTRLSPEEVAKHYSSAGITHSFVATGLVKEIVDALQQQTNALQYLLTGGDRLPPVDVTHLSYALVNNYGPTENTVVATNYTLSAATNDTLPFIGKPISNTKAYILDANLAPVAIGTPGELCISGTQLARGYLNLPELTEEKFVAHPFIAGERLYRTGDLTRWLADGNIEYLGRTDEQVKIRGYRIELGEIETVLLQNELVNQAVVIVNPDDHGNKRLVAYIVPSGVFDRQLLEEFLKTRLPVYMVPALWVELTAIPLTANGKVNRKALPQPVADGEIDTTSYVAPRNETEAGLANIWQELLGITKVGIHDNFFRLGGDSIITIQVVSRAKWIGCHLKPKDVFIHQTIAQLATVAIARKNTAGLVKGEQGQLEGTAGLAPIQQWFFEEELVDKNAINHFNQSVLLNLDKRIDQETLSDILKQLQEHHDALRFSYHKNENEWVQTYSDEYVQLSYEDLTVVAQSALEETITENCENYQASLNITNGPLIQFVWMETPDFEVYNRLLFVVHHLAVDGVSWRVLLEDMERLLEAGLKKEVISLGEKSSAYRQWHNQLVQYGKSSVLRSQLPYWKEVVRSATYLPTDKTPETLVTLKDTGSFAMQLDKVFTQQLLQEVSAVYNTEINDLLLTALALTINGWSGEKQVVIGLEGHGREELGIDIDTSRTVGWFTNLYPVLLATDERESNDTGNLIKSIKEQLRQVPDKGIGYGVLKYINREPALQDAAPWNIVFNYLGQFDNITSADGVFTYAEESAGQEISTSYPMREWLSVTGLVQDGQLSLNWSYSTWHYEASTIESIAVLYIVRLKELITHCITQAGSQQSLTPSDYGLTGEVSYQQMDKFLNSDEGDLEDIISF</sequence>
<dbReference type="PROSITE" id="PS00012">
    <property type="entry name" value="PHOSPHOPANTETHEINE"/>
    <property type="match status" value="5"/>
</dbReference>
<keyword evidence="5" id="KW-0436">Ligase</keyword>
<dbReference type="Pfam" id="PF00550">
    <property type="entry name" value="PP-binding"/>
    <property type="match status" value="7"/>
</dbReference>
<accession>A0A327SUE6</accession>
<dbReference type="Gene3D" id="3.30.559.10">
    <property type="entry name" value="Chloramphenicol acetyltransferase-like domain"/>
    <property type="match status" value="8"/>
</dbReference>
<feature type="domain" description="Carrier" evidence="7">
    <location>
        <begin position="3055"/>
        <end position="3130"/>
    </location>
</feature>
<dbReference type="InterPro" id="IPR010071">
    <property type="entry name" value="AA_adenyl_dom"/>
</dbReference>
<dbReference type="InterPro" id="IPR000873">
    <property type="entry name" value="AMP-dep_synth/lig_dom"/>
</dbReference>
<dbReference type="Pfam" id="PF00668">
    <property type="entry name" value="Condensation"/>
    <property type="match status" value="8"/>
</dbReference>
<name>A0A327SUE6_9SPHI</name>
<dbReference type="GO" id="GO:0031177">
    <property type="term" value="F:phosphopantetheine binding"/>
    <property type="evidence" value="ECO:0007669"/>
    <property type="project" value="InterPro"/>
</dbReference>
<dbReference type="InterPro" id="IPR010060">
    <property type="entry name" value="NRPS_synth"/>
</dbReference>
<dbReference type="PANTHER" id="PTHR45527:SF14">
    <property type="entry name" value="PLIPASTATIN SYNTHASE SUBUNIT B"/>
    <property type="match status" value="1"/>
</dbReference>
<dbReference type="InterPro" id="IPR025110">
    <property type="entry name" value="AMP-bd_C"/>
</dbReference>
<dbReference type="CDD" id="cd05930">
    <property type="entry name" value="A_NRPS"/>
    <property type="match status" value="5"/>
</dbReference>
<evidence type="ECO:0000313" key="8">
    <source>
        <dbReference type="EMBL" id="RAJ29237.1"/>
    </source>
</evidence>
<dbReference type="OrthoDB" id="4317020at2"/>
<dbReference type="InterPro" id="IPR001242">
    <property type="entry name" value="Condensation_dom"/>
</dbReference>
<keyword evidence="4" id="KW-0597">Phosphoprotein</keyword>
<dbReference type="Pfam" id="PF00501">
    <property type="entry name" value="AMP-binding"/>
    <property type="match status" value="7"/>
</dbReference>
<dbReference type="Gene3D" id="2.30.38.10">
    <property type="entry name" value="Luciferase, Domain 3"/>
    <property type="match status" value="7"/>
</dbReference>
<dbReference type="InterPro" id="IPR020806">
    <property type="entry name" value="PKS_PP-bd"/>
</dbReference>
<feature type="domain" description="Carrier" evidence="7">
    <location>
        <begin position="6223"/>
        <end position="6298"/>
    </location>
</feature>
<dbReference type="PROSITE" id="PS00455">
    <property type="entry name" value="AMP_BINDING"/>
    <property type="match status" value="7"/>
</dbReference>
<dbReference type="FunFam" id="1.10.1200.10:FF:000005">
    <property type="entry name" value="Nonribosomal peptide synthetase 1"/>
    <property type="match status" value="4"/>
</dbReference>
<dbReference type="GO" id="GO:0016874">
    <property type="term" value="F:ligase activity"/>
    <property type="evidence" value="ECO:0007669"/>
    <property type="project" value="UniProtKB-KW"/>
</dbReference>
<protein>
    <submittedName>
        <fullName evidence="8">Non-ribosomal peptide synthase protein (TIGR01720 family)/amino acid adenylation domain-containing protein</fullName>
    </submittedName>
</protein>
<dbReference type="Gene3D" id="3.40.50.980">
    <property type="match status" value="14"/>
</dbReference>
<dbReference type="PANTHER" id="PTHR45527">
    <property type="entry name" value="NONRIBOSOMAL PEPTIDE SYNTHETASE"/>
    <property type="match status" value="1"/>
</dbReference>
<feature type="domain" description="Carrier" evidence="7">
    <location>
        <begin position="7271"/>
        <end position="7345"/>
    </location>
</feature>
<dbReference type="CDD" id="cd19531">
    <property type="entry name" value="LCL_NRPS-like"/>
    <property type="match status" value="5"/>
</dbReference>
<dbReference type="Pfam" id="PF13193">
    <property type="entry name" value="AMP-binding_C"/>
    <property type="match status" value="6"/>
</dbReference>
<dbReference type="SUPFAM" id="SSF47336">
    <property type="entry name" value="ACP-like"/>
    <property type="match status" value="7"/>
</dbReference>
<dbReference type="Gene3D" id="1.10.1200.10">
    <property type="entry name" value="ACP-like"/>
    <property type="match status" value="7"/>
</dbReference>
<dbReference type="Gene3D" id="3.30.300.30">
    <property type="match status" value="7"/>
</dbReference>
<evidence type="ECO:0000256" key="3">
    <source>
        <dbReference type="ARBA" id="ARBA00022450"/>
    </source>
</evidence>
<dbReference type="Gene3D" id="3.30.559.30">
    <property type="entry name" value="Nonribosomal peptide synthetase, condensation domain"/>
    <property type="match status" value="8"/>
</dbReference>
<reference evidence="8 9" key="1">
    <citation type="submission" date="2018-06" db="EMBL/GenBank/DDBJ databases">
        <title>Genomic Encyclopedia of Archaeal and Bacterial Type Strains, Phase II (KMG-II): from individual species to whole genera.</title>
        <authorList>
            <person name="Goeker M."/>
        </authorList>
    </citation>
    <scope>NUCLEOTIDE SEQUENCE [LARGE SCALE GENOMIC DNA]</scope>
    <source>
        <strain evidence="8 9">DSM 14825</strain>
    </source>
</reference>
<feature type="domain" description="Carrier" evidence="7">
    <location>
        <begin position="5186"/>
        <end position="5261"/>
    </location>
</feature>
<organism evidence="8 9">
    <name type="scientific">Pedobacter cryoconitis</name>
    <dbReference type="NCBI Taxonomy" id="188932"/>
    <lineage>
        <taxon>Bacteria</taxon>
        <taxon>Pseudomonadati</taxon>
        <taxon>Bacteroidota</taxon>
        <taxon>Sphingobacteriia</taxon>
        <taxon>Sphingobacteriales</taxon>
        <taxon>Sphingobacteriaceae</taxon>
        <taxon>Pedobacter</taxon>
    </lineage>
</organism>
<feature type="domain" description="Carrier" evidence="7">
    <location>
        <begin position="4106"/>
        <end position="4181"/>
    </location>
</feature>
<dbReference type="GO" id="GO:0044550">
    <property type="term" value="P:secondary metabolite biosynthetic process"/>
    <property type="evidence" value="ECO:0007669"/>
    <property type="project" value="UniProtKB-ARBA"/>
</dbReference>
<dbReference type="NCBIfam" id="NF003417">
    <property type="entry name" value="PRK04813.1"/>
    <property type="match status" value="7"/>
</dbReference>
<evidence type="ECO:0000259" key="7">
    <source>
        <dbReference type="PROSITE" id="PS50075"/>
    </source>
</evidence>
<proteinExistence type="inferred from homology"/>
<dbReference type="NCBIfam" id="NF004282">
    <property type="entry name" value="PRK05691.1"/>
    <property type="match status" value="10"/>
</dbReference>
<dbReference type="CDD" id="cd17643">
    <property type="entry name" value="A_NRPS_Cytc1-like"/>
    <property type="match status" value="2"/>
</dbReference>
<dbReference type="FunFam" id="1.10.1200.10:FF:000016">
    <property type="entry name" value="Non-ribosomal peptide synthase"/>
    <property type="match status" value="3"/>
</dbReference>
<dbReference type="InterPro" id="IPR009081">
    <property type="entry name" value="PP-bd_ACP"/>
</dbReference>
<dbReference type="Proteomes" id="UP000249754">
    <property type="component" value="Unassembled WGS sequence"/>
</dbReference>
<dbReference type="GO" id="GO:0005829">
    <property type="term" value="C:cytosol"/>
    <property type="evidence" value="ECO:0007669"/>
    <property type="project" value="TreeGrafter"/>
</dbReference>
<evidence type="ECO:0000256" key="2">
    <source>
        <dbReference type="ARBA" id="ARBA00006432"/>
    </source>
</evidence>
<dbReference type="SUPFAM" id="SSF56801">
    <property type="entry name" value="Acetyl-CoA synthetase-like"/>
    <property type="match status" value="7"/>
</dbReference>
<evidence type="ECO:0000256" key="4">
    <source>
        <dbReference type="ARBA" id="ARBA00022553"/>
    </source>
</evidence>
<evidence type="ECO:0000313" key="9">
    <source>
        <dbReference type="Proteomes" id="UP000249754"/>
    </source>
</evidence>
<dbReference type="FunFam" id="3.40.50.980:FF:000002">
    <property type="entry name" value="Enterobactin synthetase component F"/>
    <property type="match status" value="2"/>
</dbReference>
<dbReference type="SMART" id="SM00823">
    <property type="entry name" value="PKS_PP"/>
    <property type="match status" value="6"/>
</dbReference>
<dbReference type="FunFam" id="3.30.300.30:FF:000010">
    <property type="entry name" value="Enterobactin synthetase component F"/>
    <property type="match status" value="5"/>
</dbReference>
<dbReference type="CDD" id="cd19534">
    <property type="entry name" value="E_NRPS"/>
    <property type="match status" value="1"/>
</dbReference>
<dbReference type="PROSITE" id="PS50075">
    <property type="entry name" value="CARRIER"/>
    <property type="match status" value="7"/>
</dbReference>
<dbReference type="FunFam" id="3.40.50.980:FF:000001">
    <property type="entry name" value="Non-ribosomal peptide synthetase"/>
    <property type="match status" value="6"/>
</dbReference>
<feature type="domain" description="Carrier" evidence="7">
    <location>
        <begin position="2012"/>
        <end position="2087"/>
    </location>
</feature>